<comment type="caution">
    <text evidence="2">The sequence shown here is derived from an EMBL/GenBank/DDBJ whole genome shotgun (WGS) entry which is preliminary data.</text>
</comment>
<evidence type="ECO:0000313" key="2">
    <source>
        <dbReference type="EMBL" id="CAI6356973.1"/>
    </source>
</evidence>
<organism evidence="2 3">
    <name type="scientific">Macrosiphum euphorbiae</name>
    <name type="common">potato aphid</name>
    <dbReference type="NCBI Taxonomy" id="13131"/>
    <lineage>
        <taxon>Eukaryota</taxon>
        <taxon>Metazoa</taxon>
        <taxon>Ecdysozoa</taxon>
        <taxon>Arthropoda</taxon>
        <taxon>Hexapoda</taxon>
        <taxon>Insecta</taxon>
        <taxon>Pterygota</taxon>
        <taxon>Neoptera</taxon>
        <taxon>Paraneoptera</taxon>
        <taxon>Hemiptera</taxon>
        <taxon>Sternorrhyncha</taxon>
        <taxon>Aphidomorpha</taxon>
        <taxon>Aphidoidea</taxon>
        <taxon>Aphididae</taxon>
        <taxon>Macrosiphini</taxon>
        <taxon>Macrosiphum</taxon>
    </lineage>
</organism>
<dbReference type="Pfam" id="PF10545">
    <property type="entry name" value="MADF_DNA_bdg"/>
    <property type="match status" value="1"/>
</dbReference>
<feature type="domain" description="MADF" evidence="1">
    <location>
        <begin position="37"/>
        <end position="71"/>
    </location>
</feature>
<evidence type="ECO:0000259" key="1">
    <source>
        <dbReference type="Pfam" id="PF10545"/>
    </source>
</evidence>
<keyword evidence="3" id="KW-1185">Reference proteome</keyword>
<sequence>MAIISRAHSADSPEIWSGKVVRCRMVSMLVETSIENLIEEIEKRPALYKKQLKEYSDINLKKKLWEEVCEVVIPD</sequence>
<reference evidence="2 3" key="1">
    <citation type="submission" date="2023-01" db="EMBL/GenBank/DDBJ databases">
        <authorList>
            <person name="Whitehead M."/>
        </authorList>
    </citation>
    <scope>NUCLEOTIDE SEQUENCE [LARGE SCALE GENOMIC DNA]</scope>
</reference>
<gene>
    <name evidence="2" type="ORF">MEUPH1_LOCUS12650</name>
</gene>
<protein>
    <recommendedName>
        <fullName evidence="1">MADF domain-containing protein</fullName>
    </recommendedName>
</protein>
<name>A0AAV0WMC6_9HEMI</name>
<proteinExistence type="predicted"/>
<dbReference type="InterPro" id="IPR006578">
    <property type="entry name" value="MADF-dom"/>
</dbReference>
<dbReference type="Proteomes" id="UP001160148">
    <property type="component" value="Unassembled WGS sequence"/>
</dbReference>
<dbReference type="AlphaFoldDB" id="A0AAV0WMC6"/>
<evidence type="ECO:0000313" key="3">
    <source>
        <dbReference type="Proteomes" id="UP001160148"/>
    </source>
</evidence>
<accession>A0AAV0WMC6</accession>
<dbReference type="EMBL" id="CARXXK010000002">
    <property type="protein sequence ID" value="CAI6356973.1"/>
    <property type="molecule type" value="Genomic_DNA"/>
</dbReference>